<dbReference type="InterPro" id="IPR012677">
    <property type="entry name" value="Nucleotide-bd_a/b_plait_sf"/>
</dbReference>
<dbReference type="GO" id="GO:0071028">
    <property type="term" value="P:nuclear mRNA surveillance"/>
    <property type="evidence" value="ECO:0007669"/>
    <property type="project" value="TreeGrafter"/>
</dbReference>
<evidence type="ECO:0000256" key="2">
    <source>
        <dbReference type="PROSITE-ProRule" id="PRU00176"/>
    </source>
</evidence>
<reference evidence="5" key="1">
    <citation type="journal article" date="2022" name="DNA Res.">
        <title>Genome analysis of five recently described species of the CUG-Ser clade uncovers Candida theae as a new hybrid lineage with pathogenic potential in the Candida parapsilosis species complex.</title>
        <authorList>
            <person name="Mixao V."/>
            <person name="Del Olmo V."/>
            <person name="Hegedusova E."/>
            <person name="Saus E."/>
            <person name="Pryszcz L."/>
            <person name="Cillingova A."/>
            <person name="Nosek J."/>
            <person name="Gabaldon T."/>
        </authorList>
    </citation>
    <scope>NUCLEOTIDE SEQUENCE</scope>
    <source>
        <strain evidence="5">CBS 10844</strain>
    </source>
</reference>
<dbReference type="PANTHER" id="PTHR23003">
    <property type="entry name" value="RNA RECOGNITION MOTIF RRM DOMAIN CONTAINING PROTEIN"/>
    <property type="match status" value="1"/>
</dbReference>
<feature type="domain" description="RRM" evidence="4">
    <location>
        <begin position="176"/>
        <end position="264"/>
    </location>
</feature>
<feature type="domain" description="RRM" evidence="4">
    <location>
        <begin position="20"/>
        <end position="103"/>
    </location>
</feature>
<protein>
    <recommendedName>
        <fullName evidence="4">RRM domain-containing protein</fullName>
    </recommendedName>
</protein>
<dbReference type="GO" id="GO:0003729">
    <property type="term" value="F:mRNA binding"/>
    <property type="evidence" value="ECO:0007669"/>
    <property type="project" value="TreeGrafter"/>
</dbReference>
<organism evidence="5 6">
    <name type="scientific">Candida oxycetoniae</name>
    <dbReference type="NCBI Taxonomy" id="497107"/>
    <lineage>
        <taxon>Eukaryota</taxon>
        <taxon>Fungi</taxon>
        <taxon>Dikarya</taxon>
        <taxon>Ascomycota</taxon>
        <taxon>Saccharomycotina</taxon>
        <taxon>Pichiomycetes</taxon>
        <taxon>Debaryomycetaceae</taxon>
        <taxon>Candida/Lodderomyces clade</taxon>
        <taxon>Candida</taxon>
    </lineage>
</organism>
<dbReference type="RefSeq" id="XP_049181362.1">
    <property type="nucleotide sequence ID" value="XM_049322779.1"/>
</dbReference>
<dbReference type="GeneID" id="73379252"/>
<dbReference type="InterPro" id="IPR035979">
    <property type="entry name" value="RBD_domain_sf"/>
</dbReference>
<dbReference type="SMART" id="SM00360">
    <property type="entry name" value="RRM"/>
    <property type="match status" value="2"/>
</dbReference>
<feature type="compositionally biased region" description="Basic and acidic residues" evidence="3">
    <location>
        <begin position="296"/>
        <end position="309"/>
    </location>
</feature>
<dbReference type="GO" id="GO:1990904">
    <property type="term" value="C:ribonucleoprotein complex"/>
    <property type="evidence" value="ECO:0007669"/>
    <property type="project" value="TreeGrafter"/>
</dbReference>
<dbReference type="GO" id="GO:0005634">
    <property type="term" value="C:nucleus"/>
    <property type="evidence" value="ECO:0007669"/>
    <property type="project" value="TreeGrafter"/>
</dbReference>
<comment type="caution">
    <text evidence="5">The sequence shown here is derived from an EMBL/GenBank/DDBJ whole genome shotgun (WGS) entry which is preliminary data.</text>
</comment>
<dbReference type="GO" id="GO:0016973">
    <property type="term" value="P:poly(A)+ mRNA export from nucleus"/>
    <property type="evidence" value="ECO:0007669"/>
    <property type="project" value="TreeGrafter"/>
</dbReference>
<evidence type="ECO:0000313" key="6">
    <source>
        <dbReference type="Proteomes" id="UP001202479"/>
    </source>
</evidence>
<dbReference type="InterPro" id="IPR050374">
    <property type="entry name" value="RRT5_SRSF_SR"/>
</dbReference>
<gene>
    <name evidence="5" type="ORF">KGF56_001635</name>
</gene>
<feature type="compositionally biased region" description="Acidic residues" evidence="3">
    <location>
        <begin position="274"/>
        <end position="295"/>
    </location>
</feature>
<name>A0AAI9WYS5_9ASCO</name>
<evidence type="ECO:0000256" key="1">
    <source>
        <dbReference type="ARBA" id="ARBA00022884"/>
    </source>
</evidence>
<dbReference type="GO" id="GO:0005737">
    <property type="term" value="C:cytoplasm"/>
    <property type="evidence" value="ECO:0007669"/>
    <property type="project" value="TreeGrafter"/>
</dbReference>
<proteinExistence type="predicted"/>
<dbReference type="PROSITE" id="PS50102">
    <property type="entry name" value="RRM"/>
    <property type="match status" value="2"/>
</dbReference>
<evidence type="ECO:0000256" key="3">
    <source>
        <dbReference type="SAM" id="MobiDB-lite"/>
    </source>
</evidence>
<evidence type="ECO:0000259" key="4">
    <source>
        <dbReference type="PROSITE" id="PS50102"/>
    </source>
</evidence>
<sequence>MTEVTEEAVNITAAKPVIEDRIYVGNLDYKATEEELRQLFSDLKVTDVEIPFKERTRDDQTFKLHLGFAFVQFENKEEADKAIANYNGQKLQRRIIFIKKAVPPPTEEEKLIKIEAYKAKREEYQNAKKLKKKDAKRGKEGFAEGNDENGISGGGAKSKSKLVNGNHAPEGEKSTDTIFVTNLDYKVNVKVLSKVFEELKPKWIHVPIRKFYKKRETFDAPRRPLNRGIAFVKFSDEETQKKAVAEFNGKEVRGRKMIIDYAVNSKVPDKDGENEGEEEGEGEGEGEVEIEEEGHEEGGEGEEKVEQNGKESTTN</sequence>
<dbReference type="Gene3D" id="3.30.70.330">
    <property type="match status" value="2"/>
</dbReference>
<keyword evidence="6" id="KW-1185">Reference proteome</keyword>
<dbReference type="InterPro" id="IPR000504">
    <property type="entry name" value="RRM_dom"/>
</dbReference>
<dbReference type="Pfam" id="PF00076">
    <property type="entry name" value="RRM_1"/>
    <property type="match status" value="2"/>
</dbReference>
<evidence type="ECO:0000313" key="5">
    <source>
        <dbReference type="EMBL" id="KAI3405617.2"/>
    </source>
</evidence>
<dbReference type="Proteomes" id="UP001202479">
    <property type="component" value="Unassembled WGS sequence"/>
</dbReference>
<dbReference type="PANTHER" id="PTHR23003:SF3">
    <property type="entry name" value="FI21236P1-RELATED"/>
    <property type="match status" value="1"/>
</dbReference>
<feature type="region of interest" description="Disordered" evidence="3">
    <location>
        <begin position="263"/>
        <end position="315"/>
    </location>
</feature>
<accession>A0AAI9WYS5</accession>
<dbReference type="SUPFAM" id="SSF54928">
    <property type="entry name" value="RNA-binding domain, RBD"/>
    <property type="match status" value="2"/>
</dbReference>
<keyword evidence="1 2" id="KW-0694">RNA-binding</keyword>
<dbReference type="AlphaFoldDB" id="A0AAI9WYS5"/>
<dbReference type="EMBL" id="JAHUZD010000028">
    <property type="protein sequence ID" value="KAI3405617.2"/>
    <property type="molecule type" value="Genomic_DNA"/>
</dbReference>
<feature type="region of interest" description="Disordered" evidence="3">
    <location>
        <begin position="130"/>
        <end position="171"/>
    </location>
</feature>